<sequence length="58" mass="6135">MSESIIVAVIGTVGVVLASLIQVLRKENKTDHAAVVEGMARIETKIDGHIGDHARGDL</sequence>
<feature type="transmembrane region" description="Helical" evidence="1">
    <location>
        <begin position="6"/>
        <end position="24"/>
    </location>
</feature>
<protein>
    <submittedName>
        <fullName evidence="2">Uncharacterized protein</fullName>
    </submittedName>
</protein>
<proteinExistence type="predicted"/>
<reference evidence="2" key="1">
    <citation type="submission" date="2020-04" db="EMBL/GenBank/DDBJ databases">
        <authorList>
            <person name="Chiriac C."/>
            <person name="Salcher M."/>
            <person name="Ghai R."/>
            <person name="Kavagutti S V."/>
        </authorList>
    </citation>
    <scope>NUCLEOTIDE SEQUENCE</scope>
</reference>
<evidence type="ECO:0000256" key="1">
    <source>
        <dbReference type="SAM" id="Phobius"/>
    </source>
</evidence>
<accession>A0A6J5N562</accession>
<keyword evidence="1" id="KW-0812">Transmembrane</keyword>
<gene>
    <name evidence="2" type="ORF">UFOVP625_40</name>
</gene>
<keyword evidence="1" id="KW-1133">Transmembrane helix</keyword>
<keyword evidence="1" id="KW-0472">Membrane</keyword>
<name>A0A6J5N562_9CAUD</name>
<organism evidence="2">
    <name type="scientific">uncultured Caudovirales phage</name>
    <dbReference type="NCBI Taxonomy" id="2100421"/>
    <lineage>
        <taxon>Viruses</taxon>
        <taxon>Duplodnaviria</taxon>
        <taxon>Heunggongvirae</taxon>
        <taxon>Uroviricota</taxon>
        <taxon>Caudoviricetes</taxon>
        <taxon>Peduoviridae</taxon>
        <taxon>Maltschvirus</taxon>
        <taxon>Maltschvirus maltsch</taxon>
    </lineage>
</organism>
<evidence type="ECO:0000313" key="2">
    <source>
        <dbReference type="EMBL" id="CAB4153968.1"/>
    </source>
</evidence>
<dbReference type="EMBL" id="LR796600">
    <property type="protein sequence ID" value="CAB4153968.1"/>
    <property type="molecule type" value="Genomic_DNA"/>
</dbReference>